<keyword evidence="1" id="KW-0808">Transferase</keyword>
<comment type="caution">
    <text evidence="3">The sequence shown here is derived from an EMBL/GenBank/DDBJ whole genome shotgun (WGS) entry which is preliminary data.</text>
</comment>
<dbReference type="Pfam" id="PF13581">
    <property type="entry name" value="HATPase_c_2"/>
    <property type="match status" value="1"/>
</dbReference>
<dbReference type="InterPro" id="IPR050267">
    <property type="entry name" value="Anti-sigma-factor_SerPK"/>
</dbReference>
<evidence type="ECO:0000256" key="1">
    <source>
        <dbReference type="ARBA" id="ARBA00022527"/>
    </source>
</evidence>
<dbReference type="Gene3D" id="3.30.565.10">
    <property type="entry name" value="Histidine kinase-like ATPase, C-terminal domain"/>
    <property type="match status" value="1"/>
</dbReference>
<keyword evidence="4" id="KW-1185">Reference proteome</keyword>
<feature type="domain" description="Histidine kinase/HSP90-like ATPase" evidence="2">
    <location>
        <begin position="23"/>
        <end position="121"/>
    </location>
</feature>
<proteinExistence type="predicted"/>
<dbReference type="InterPro" id="IPR003594">
    <property type="entry name" value="HATPase_dom"/>
</dbReference>
<dbReference type="GO" id="GO:0005524">
    <property type="term" value="F:ATP binding"/>
    <property type="evidence" value="ECO:0007669"/>
    <property type="project" value="UniProtKB-KW"/>
</dbReference>
<dbReference type="PANTHER" id="PTHR35526:SF3">
    <property type="entry name" value="ANTI-SIGMA-F FACTOR RSBW"/>
    <property type="match status" value="1"/>
</dbReference>
<evidence type="ECO:0000313" key="4">
    <source>
        <dbReference type="Proteomes" id="UP000317982"/>
    </source>
</evidence>
<gene>
    <name evidence="3" type="ORF">FL583_21560</name>
</gene>
<dbReference type="InParanoid" id="A0A545AQP1"/>
<dbReference type="CDD" id="cd16936">
    <property type="entry name" value="HATPase_RsbW-like"/>
    <property type="match status" value="1"/>
</dbReference>
<evidence type="ECO:0000313" key="3">
    <source>
        <dbReference type="EMBL" id="TQS43025.1"/>
    </source>
</evidence>
<protein>
    <submittedName>
        <fullName evidence="3">ATP-binding protein</fullName>
    </submittedName>
</protein>
<dbReference type="OrthoDB" id="3297757at2"/>
<keyword evidence="3" id="KW-0067">ATP-binding</keyword>
<dbReference type="SUPFAM" id="SSF55874">
    <property type="entry name" value="ATPase domain of HSP90 chaperone/DNA topoisomerase II/histidine kinase"/>
    <property type="match status" value="1"/>
</dbReference>
<reference evidence="3 4" key="1">
    <citation type="submission" date="2019-07" db="EMBL/GenBank/DDBJ databases">
        <title>Cryptosporangium phraense sp. nov., isolated from plant litter.</title>
        <authorList>
            <person name="Suriyachadkun C."/>
        </authorList>
    </citation>
    <scope>NUCLEOTIDE SEQUENCE [LARGE SCALE GENOMIC DNA]</scope>
    <source>
        <strain evidence="3 4">A-T 5661</strain>
    </source>
</reference>
<organism evidence="3 4">
    <name type="scientific">Cryptosporangium phraense</name>
    <dbReference type="NCBI Taxonomy" id="2593070"/>
    <lineage>
        <taxon>Bacteria</taxon>
        <taxon>Bacillati</taxon>
        <taxon>Actinomycetota</taxon>
        <taxon>Actinomycetes</taxon>
        <taxon>Cryptosporangiales</taxon>
        <taxon>Cryptosporangiaceae</taxon>
        <taxon>Cryptosporangium</taxon>
    </lineage>
</organism>
<evidence type="ECO:0000259" key="2">
    <source>
        <dbReference type="Pfam" id="PF13581"/>
    </source>
</evidence>
<dbReference type="PANTHER" id="PTHR35526">
    <property type="entry name" value="ANTI-SIGMA-F FACTOR RSBW-RELATED"/>
    <property type="match status" value="1"/>
</dbReference>
<dbReference type="RefSeq" id="WP_142706510.1">
    <property type="nucleotide sequence ID" value="NZ_VIRS01000015.1"/>
</dbReference>
<dbReference type="Proteomes" id="UP000317982">
    <property type="component" value="Unassembled WGS sequence"/>
</dbReference>
<dbReference type="InterPro" id="IPR036890">
    <property type="entry name" value="HATPase_C_sf"/>
</dbReference>
<dbReference type="EMBL" id="VIRS01000015">
    <property type="protein sequence ID" value="TQS43025.1"/>
    <property type="molecule type" value="Genomic_DNA"/>
</dbReference>
<keyword evidence="1" id="KW-0723">Serine/threonine-protein kinase</keyword>
<sequence length="146" mass="15697">MAPLTASPLPDSRVRLARWVLNSPAELGRLRHGVHYALTGRSLPPDAGLDGVPEKMVMVASELATNALQHGRPPTIVTLYRAGDSFLLDVADHDPRLIPEYAETRPPGAGGLGLKLARDLAVALGWFADDESPTPLKHVWAQFPAP</sequence>
<dbReference type="AlphaFoldDB" id="A0A545AQP1"/>
<accession>A0A545AQP1</accession>
<name>A0A545AQP1_9ACTN</name>
<keyword evidence="1" id="KW-0418">Kinase</keyword>
<keyword evidence="3" id="KW-0547">Nucleotide-binding</keyword>